<evidence type="ECO:0000313" key="3">
    <source>
        <dbReference type="Proteomes" id="UP000660885"/>
    </source>
</evidence>
<evidence type="ECO:0000256" key="1">
    <source>
        <dbReference type="SAM" id="MobiDB-lite"/>
    </source>
</evidence>
<evidence type="ECO:0000313" key="2">
    <source>
        <dbReference type="EMBL" id="MBL6082051.1"/>
    </source>
</evidence>
<feature type="region of interest" description="Disordered" evidence="1">
    <location>
        <begin position="10"/>
        <end position="32"/>
    </location>
</feature>
<organism evidence="2 3">
    <name type="scientific">Belnapia arida</name>
    <dbReference type="NCBI Taxonomy" id="2804533"/>
    <lineage>
        <taxon>Bacteria</taxon>
        <taxon>Pseudomonadati</taxon>
        <taxon>Pseudomonadota</taxon>
        <taxon>Alphaproteobacteria</taxon>
        <taxon>Acetobacterales</taxon>
        <taxon>Roseomonadaceae</taxon>
        <taxon>Belnapia</taxon>
    </lineage>
</organism>
<reference evidence="2 3" key="1">
    <citation type="submission" date="2021-01" db="EMBL/GenBank/DDBJ databases">
        <title>Belnapia mucosa sp. nov. and Belnapia arida sp. nov., isolated from the Tabernas Desert (Almeria, Spain).</title>
        <authorList>
            <person name="Molina-Menor E."/>
            <person name="Vidal-Verdu A."/>
            <person name="Calonge A."/>
            <person name="Satari L."/>
            <person name="Pereto J."/>
            <person name="Porcar M."/>
        </authorList>
    </citation>
    <scope>NUCLEOTIDE SEQUENCE [LARGE SCALE GENOMIC DNA]</scope>
    <source>
        <strain evidence="2 3">T18</strain>
    </source>
</reference>
<protein>
    <submittedName>
        <fullName evidence="2">Uncharacterized protein</fullName>
    </submittedName>
</protein>
<proteinExistence type="predicted"/>
<dbReference type="Proteomes" id="UP000660885">
    <property type="component" value="Unassembled WGS sequence"/>
</dbReference>
<comment type="caution">
    <text evidence="2">The sequence shown here is derived from an EMBL/GenBank/DDBJ whole genome shotgun (WGS) entry which is preliminary data.</text>
</comment>
<dbReference type="EMBL" id="JAETWB010000045">
    <property type="protein sequence ID" value="MBL6082051.1"/>
    <property type="molecule type" value="Genomic_DNA"/>
</dbReference>
<dbReference type="RefSeq" id="WP_202835261.1">
    <property type="nucleotide sequence ID" value="NZ_JAETWB010000045.1"/>
</dbReference>
<keyword evidence="3" id="KW-1185">Reference proteome</keyword>
<gene>
    <name evidence="2" type="ORF">JMJ56_29160</name>
</gene>
<sequence>MADILPFSVQRRAGAAHHRRQSLSQPARTGDDLDASISVEPAAADCSDLGVVASLAEAPSRTLAALTGKVEVLVSRLADEDADAGLCVAEARLLRSVLQDLRAFAAASAASLLTNVQQAT</sequence>
<accession>A0ABS1UBK1</accession>
<name>A0ABS1UBK1_9PROT</name>